<proteinExistence type="predicted"/>
<feature type="non-terminal residue" evidence="1">
    <location>
        <position position="1"/>
    </location>
</feature>
<gene>
    <name evidence="1" type="ORF">LCGC14_2667500</name>
</gene>
<organism evidence="1">
    <name type="scientific">marine sediment metagenome</name>
    <dbReference type="NCBI Taxonomy" id="412755"/>
    <lineage>
        <taxon>unclassified sequences</taxon>
        <taxon>metagenomes</taxon>
        <taxon>ecological metagenomes</taxon>
    </lineage>
</organism>
<reference evidence="1" key="1">
    <citation type="journal article" date="2015" name="Nature">
        <title>Complex archaea that bridge the gap between prokaryotes and eukaryotes.</title>
        <authorList>
            <person name="Spang A."/>
            <person name="Saw J.H."/>
            <person name="Jorgensen S.L."/>
            <person name="Zaremba-Niedzwiedzka K."/>
            <person name="Martijn J."/>
            <person name="Lind A.E."/>
            <person name="van Eijk R."/>
            <person name="Schleper C."/>
            <person name="Guy L."/>
            <person name="Ettema T.J."/>
        </authorList>
    </citation>
    <scope>NUCLEOTIDE SEQUENCE</scope>
</reference>
<accession>A0A0F8ZQ72</accession>
<dbReference type="AlphaFoldDB" id="A0A0F8ZQ72"/>
<dbReference type="EMBL" id="LAZR01046684">
    <property type="protein sequence ID" value="KKK95968.1"/>
    <property type="molecule type" value="Genomic_DNA"/>
</dbReference>
<sequence>LYMQEVPEANWDAMATTSTITALTSTSVSYTNGATAVEQDELKGGYIVYENAGDAGEVHRILANHPAAASAVGKIYLYLTDVFEIACAIGQSITVTKNPFRDIVILPLATTISSMPVGIPPVIIAASSYGWIQTHGVASALIEGTVVIGQEGRPTESTTAADIGSIAGLDYDEGNERSDEDMGPVCRIIEVAEDTEFGTVFLMLEGLS</sequence>
<protein>
    <submittedName>
        <fullName evidence="1">Uncharacterized protein</fullName>
    </submittedName>
</protein>
<comment type="caution">
    <text evidence="1">The sequence shown here is derived from an EMBL/GenBank/DDBJ whole genome shotgun (WGS) entry which is preliminary data.</text>
</comment>
<evidence type="ECO:0000313" key="1">
    <source>
        <dbReference type="EMBL" id="KKK95968.1"/>
    </source>
</evidence>
<name>A0A0F8ZQ72_9ZZZZ</name>